<dbReference type="Ensembl" id="ENSOTST00005190686.1">
    <property type="protein sequence ID" value="ENSOTSP00005156332.1"/>
    <property type="gene ID" value="ENSOTSG00005069048.1"/>
</dbReference>
<keyword evidence="3" id="KW-1185">Reference proteome</keyword>
<dbReference type="InterPro" id="IPR036388">
    <property type="entry name" value="WH-like_DNA-bd_sf"/>
</dbReference>
<reference evidence="2" key="3">
    <citation type="submission" date="2025-09" db="UniProtKB">
        <authorList>
            <consortium name="Ensembl"/>
        </authorList>
    </citation>
    <scope>IDENTIFICATION</scope>
</reference>
<feature type="domain" description="Sleeping Beauty transposase HTH" evidence="1">
    <location>
        <begin position="36"/>
        <end position="79"/>
    </location>
</feature>
<name>A0AAZ3ST63_ONCTS</name>
<sequence>MFLQLGSPPEINSNDWKGTPVCITFDSGSQSENQAMRSKELSVELQDRIVSRQRSGEGYKNIFAALNVPKNTVVSIIWKKSLPRAGRPTKQSNRGRRALVREVTKNPSLSDRAPEFLCGDGKTFHKDNHLRSTPPNQAFMVVARRKPLSKRHMAISKRAVKRHLKYSDHEKQDSLV</sequence>
<dbReference type="InterPro" id="IPR057667">
    <property type="entry name" value="HTH_SB"/>
</dbReference>
<evidence type="ECO:0000313" key="3">
    <source>
        <dbReference type="Proteomes" id="UP000694402"/>
    </source>
</evidence>
<dbReference type="Proteomes" id="UP000694402">
    <property type="component" value="Unassembled WGS sequence"/>
</dbReference>
<dbReference type="Pfam" id="PF25787">
    <property type="entry name" value="HTH_SB"/>
    <property type="match status" value="1"/>
</dbReference>
<dbReference type="SUPFAM" id="SSF46689">
    <property type="entry name" value="Homeodomain-like"/>
    <property type="match status" value="1"/>
</dbReference>
<reference evidence="2" key="2">
    <citation type="submission" date="2025-08" db="UniProtKB">
        <authorList>
            <consortium name="Ensembl"/>
        </authorList>
    </citation>
    <scope>IDENTIFICATION</scope>
</reference>
<reference evidence="3" key="1">
    <citation type="journal article" date="2018" name="PLoS ONE">
        <title>Chinook salmon (Oncorhynchus tshawytscha) genome and transcriptome.</title>
        <authorList>
            <person name="Christensen K.A."/>
            <person name="Leong J.S."/>
            <person name="Sakhrani D."/>
            <person name="Biagi C.A."/>
            <person name="Minkley D.R."/>
            <person name="Withler R.E."/>
            <person name="Rondeau E.B."/>
            <person name="Koop B.F."/>
            <person name="Devlin R.H."/>
        </authorList>
    </citation>
    <scope>NUCLEOTIDE SEQUENCE [LARGE SCALE GENOMIC DNA]</scope>
</reference>
<dbReference type="InterPro" id="IPR009057">
    <property type="entry name" value="Homeodomain-like_sf"/>
</dbReference>
<dbReference type="AlphaFoldDB" id="A0AAZ3ST63"/>
<proteinExistence type="predicted"/>
<dbReference type="Gene3D" id="1.10.10.10">
    <property type="entry name" value="Winged helix-like DNA-binding domain superfamily/Winged helix DNA-binding domain"/>
    <property type="match status" value="1"/>
</dbReference>
<dbReference type="GeneTree" id="ENSGT01150000288036"/>
<evidence type="ECO:0000313" key="2">
    <source>
        <dbReference type="Ensembl" id="ENSOTSP00005156332.1"/>
    </source>
</evidence>
<organism evidence="2 3">
    <name type="scientific">Oncorhynchus tshawytscha</name>
    <name type="common">Chinook salmon</name>
    <name type="synonym">Salmo tshawytscha</name>
    <dbReference type="NCBI Taxonomy" id="74940"/>
    <lineage>
        <taxon>Eukaryota</taxon>
        <taxon>Metazoa</taxon>
        <taxon>Chordata</taxon>
        <taxon>Craniata</taxon>
        <taxon>Vertebrata</taxon>
        <taxon>Euteleostomi</taxon>
        <taxon>Actinopterygii</taxon>
        <taxon>Neopterygii</taxon>
        <taxon>Teleostei</taxon>
        <taxon>Protacanthopterygii</taxon>
        <taxon>Salmoniformes</taxon>
        <taxon>Salmonidae</taxon>
        <taxon>Salmoninae</taxon>
        <taxon>Oncorhynchus</taxon>
    </lineage>
</organism>
<protein>
    <recommendedName>
        <fullName evidence="1">Sleeping Beauty transposase HTH domain-containing protein</fullName>
    </recommendedName>
</protein>
<accession>A0AAZ3ST63</accession>
<evidence type="ECO:0000259" key="1">
    <source>
        <dbReference type="Pfam" id="PF25787"/>
    </source>
</evidence>